<sequence>MWKKKSIFWELEYWKVLEVRSAIDVMHVTKNICVNILSFLSVYGKSNDTKEAQQDQQSLKDPDEHLEWFQGRASYALTKEEKVIFFECLSGMKSFTPLRLRRSPSAVARSSSGARRTHAVPPPDFAVRRSSAATSSRPPHLCFFASFSASPSTVLAGGCRPASPPANSFPSDRAAQDLHAGFESGISVSPPTLAMSDEESSSASSSSLSLKRRRPSPGESTASDPMETDSGNQQESGFRKEFPVGFRMTRSNRIRKTTSLLFFLLTLSVASAFLPLLFWEFLDFYELQPHHLPGNAIFYLSCYATFMEAYIGIRPTCETFARFFNLRINSVQGKEIPKPKPPVQCGSCIVGSRQGSTFLKFTGLESCRTWQGTFFYVKNTGRADHINLPPYQEGPPSRANWSYNPKTEHAETNRVVRFLASLKKETNICPDDVIRTFISRRVLPLKRRAHRMSEMYGPGDPTKITGRALSKKDVVLKAKQICQTAMPFTWEWGLLPLSSSNRPTQEARDRFPSIQAEPRGPLRKRAFDSFDPDPYIFWKDLKMGKTPAARLGRDPPEPTGNPEELVVLEIHERVPPLRRGDASLWTNLMARGRAFNGRHLPAPAHAPPSQRSDGAPPLSSLPQGHRALRDPQGPHPSSSLKPGTIWCREHQDTGASNTGAGEEEAAGRAEPFAPPVLEKTTSAPESSAPEGSKTGDAPSAPPSPRTILMPPPEAPRAQPSKAAPGAPPAKTSGASSTAPPPKPSKLIKGKATASSAPSGGQQPLVLHVSKAAKSASMKATGLLGRITEFQRQGRDLGHLLPYAQKWNAADITPATRGMGKDRLPDPVTADTRKALFEELLWEHRELAEAHDKCQVIPEASIDALKEQLATAQREKDELSRQHQEELNALKTSYQELKSQLIQLGLDHAKALKAAEVTAAAKLDEALEDACNATVVLRAELEEMAKARKGAEEKAARLEEGHKECDQLILQTDTLALRKLFSFTL</sequence>
<feature type="domain" description="Transposase (putative) gypsy type" evidence="4">
    <location>
        <begin position="278"/>
        <end position="327"/>
    </location>
</feature>
<feature type="compositionally biased region" description="Polar residues" evidence="2">
    <location>
        <begin position="218"/>
        <end position="236"/>
    </location>
</feature>
<dbReference type="PANTHER" id="PTHR33026">
    <property type="entry name" value="OS06G0360600 PROTEIN"/>
    <property type="match status" value="1"/>
</dbReference>
<dbReference type="InterPro" id="IPR007321">
    <property type="entry name" value="Transposase_28"/>
</dbReference>
<evidence type="ECO:0000259" key="4">
    <source>
        <dbReference type="Pfam" id="PF04195"/>
    </source>
</evidence>
<organism evidence="5 6">
    <name type="scientific">Lolium multiflorum</name>
    <name type="common">Italian ryegrass</name>
    <name type="synonym">Lolium perenne subsp. multiflorum</name>
    <dbReference type="NCBI Taxonomy" id="4521"/>
    <lineage>
        <taxon>Eukaryota</taxon>
        <taxon>Viridiplantae</taxon>
        <taxon>Streptophyta</taxon>
        <taxon>Embryophyta</taxon>
        <taxon>Tracheophyta</taxon>
        <taxon>Spermatophyta</taxon>
        <taxon>Magnoliopsida</taxon>
        <taxon>Liliopsida</taxon>
        <taxon>Poales</taxon>
        <taxon>Poaceae</taxon>
        <taxon>BOP clade</taxon>
        <taxon>Pooideae</taxon>
        <taxon>Poodae</taxon>
        <taxon>Poeae</taxon>
        <taxon>Poeae Chloroplast Group 2 (Poeae type)</taxon>
        <taxon>Loliodinae</taxon>
        <taxon>Loliinae</taxon>
        <taxon>Lolium</taxon>
    </lineage>
</organism>
<keyword evidence="3" id="KW-0812">Transmembrane</keyword>
<keyword evidence="3" id="KW-1133">Transmembrane helix</keyword>
<evidence type="ECO:0000313" key="5">
    <source>
        <dbReference type="EMBL" id="KAK1653506.1"/>
    </source>
</evidence>
<feature type="coiled-coil region" evidence="1">
    <location>
        <begin position="861"/>
        <end position="899"/>
    </location>
</feature>
<feature type="compositionally biased region" description="Polar residues" evidence="2">
    <location>
        <begin position="752"/>
        <end position="761"/>
    </location>
</feature>
<proteinExistence type="predicted"/>
<feature type="compositionally biased region" description="Low complexity" evidence="2">
    <location>
        <begin position="719"/>
        <end position="737"/>
    </location>
</feature>
<evidence type="ECO:0000256" key="1">
    <source>
        <dbReference type="SAM" id="Coils"/>
    </source>
</evidence>
<accession>A0AAD8WEH5</accession>
<feature type="region of interest" description="Disordered" evidence="2">
    <location>
        <begin position="106"/>
        <end position="132"/>
    </location>
</feature>
<keyword evidence="6" id="KW-1185">Reference proteome</keyword>
<feature type="region of interest" description="Disordered" evidence="2">
    <location>
        <begin position="189"/>
        <end position="237"/>
    </location>
</feature>
<name>A0AAD8WEH5_LOLMU</name>
<keyword evidence="3" id="KW-0472">Membrane</keyword>
<dbReference type="Pfam" id="PF04195">
    <property type="entry name" value="Transposase_28"/>
    <property type="match status" value="1"/>
</dbReference>
<evidence type="ECO:0000256" key="2">
    <source>
        <dbReference type="SAM" id="MobiDB-lite"/>
    </source>
</evidence>
<feature type="transmembrane region" description="Helical" evidence="3">
    <location>
        <begin position="260"/>
        <end position="279"/>
    </location>
</feature>
<feature type="region of interest" description="Disordered" evidence="2">
    <location>
        <begin position="597"/>
        <end position="762"/>
    </location>
</feature>
<comment type="caution">
    <text evidence="5">The sequence shown here is derived from an EMBL/GenBank/DDBJ whole genome shotgun (WGS) entry which is preliminary data.</text>
</comment>
<dbReference type="Proteomes" id="UP001231189">
    <property type="component" value="Unassembled WGS sequence"/>
</dbReference>
<dbReference type="AlphaFoldDB" id="A0AAD8WEH5"/>
<dbReference type="PANTHER" id="PTHR33026:SF7">
    <property type="entry name" value="OS03G0100275 PROTEIN"/>
    <property type="match status" value="1"/>
</dbReference>
<keyword evidence="1" id="KW-0175">Coiled coil</keyword>
<feature type="compositionally biased region" description="Pro residues" evidence="2">
    <location>
        <begin position="699"/>
        <end position="714"/>
    </location>
</feature>
<evidence type="ECO:0000256" key="3">
    <source>
        <dbReference type="SAM" id="Phobius"/>
    </source>
</evidence>
<reference evidence="5" key="1">
    <citation type="submission" date="2023-07" db="EMBL/GenBank/DDBJ databases">
        <title>A chromosome-level genome assembly of Lolium multiflorum.</title>
        <authorList>
            <person name="Chen Y."/>
            <person name="Copetti D."/>
            <person name="Kolliker R."/>
            <person name="Studer B."/>
        </authorList>
    </citation>
    <scope>NUCLEOTIDE SEQUENCE</scope>
    <source>
        <strain evidence="5">02402/16</strain>
        <tissue evidence="5">Leaf</tissue>
    </source>
</reference>
<dbReference type="EMBL" id="JAUUTY010000004">
    <property type="protein sequence ID" value="KAK1653506.1"/>
    <property type="molecule type" value="Genomic_DNA"/>
</dbReference>
<feature type="region of interest" description="Disordered" evidence="2">
    <location>
        <begin position="501"/>
        <end position="525"/>
    </location>
</feature>
<evidence type="ECO:0000313" key="6">
    <source>
        <dbReference type="Proteomes" id="UP001231189"/>
    </source>
</evidence>
<gene>
    <name evidence="5" type="ORF">QYE76_071311</name>
</gene>
<protein>
    <recommendedName>
        <fullName evidence="4">Transposase (putative) gypsy type domain-containing protein</fullName>
    </recommendedName>
</protein>